<dbReference type="Proteomes" id="UP000288716">
    <property type="component" value="Unassembled WGS sequence"/>
</dbReference>
<keyword evidence="1 2" id="KW-0344">Guanine-nucleotide releasing factor</keyword>
<accession>A0A443SEG4</accession>
<dbReference type="Gene3D" id="1.20.870.10">
    <property type="entry name" value="Son of sevenless (SoS) protein Chain: S domain 1"/>
    <property type="match status" value="1"/>
</dbReference>
<evidence type="ECO:0000256" key="1">
    <source>
        <dbReference type="ARBA" id="ARBA00022658"/>
    </source>
</evidence>
<organism evidence="5 6">
    <name type="scientific">Leptotrombidium deliense</name>
    <dbReference type="NCBI Taxonomy" id="299467"/>
    <lineage>
        <taxon>Eukaryota</taxon>
        <taxon>Metazoa</taxon>
        <taxon>Ecdysozoa</taxon>
        <taxon>Arthropoda</taxon>
        <taxon>Chelicerata</taxon>
        <taxon>Arachnida</taxon>
        <taxon>Acari</taxon>
        <taxon>Acariformes</taxon>
        <taxon>Trombidiformes</taxon>
        <taxon>Prostigmata</taxon>
        <taxon>Anystina</taxon>
        <taxon>Parasitengona</taxon>
        <taxon>Trombiculoidea</taxon>
        <taxon>Trombiculidae</taxon>
        <taxon>Leptotrombidium</taxon>
    </lineage>
</organism>
<evidence type="ECO:0000256" key="3">
    <source>
        <dbReference type="SAM" id="MobiDB-lite"/>
    </source>
</evidence>
<proteinExistence type="predicted"/>
<reference evidence="5 6" key="1">
    <citation type="journal article" date="2018" name="Gigascience">
        <title>Genomes of trombidid mites reveal novel predicted allergens and laterally-transferred genes associated with secondary metabolism.</title>
        <authorList>
            <person name="Dong X."/>
            <person name="Chaisiri K."/>
            <person name="Xia D."/>
            <person name="Armstrong S.D."/>
            <person name="Fang Y."/>
            <person name="Donnelly M.J."/>
            <person name="Kadowaki T."/>
            <person name="McGarry J.W."/>
            <person name="Darby A.C."/>
            <person name="Makepeace B.L."/>
        </authorList>
    </citation>
    <scope>NUCLEOTIDE SEQUENCE [LARGE SCALE GENOMIC DNA]</scope>
    <source>
        <strain evidence="5">UoL-UT</strain>
    </source>
</reference>
<dbReference type="SUPFAM" id="SSF48366">
    <property type="entry name" value="Ras GEF"/>
    <property type="match status" value="1"/>
</dbReference>
<comment type="caution">
    <text evidence="5">The sequence shown here is derived from an EMBL/GenBank/DDBJ whole genome shotgun (WGS) entry which is preliminary data.</text>
</comment>
<evidence type="ECO:0000259" key="4">
    <source>
        <dbReference type="PROSITE" id="PS50009"/>
    </source>
</evidence>
<evidence type="ECO:0000313" key="5">
    <source>
        <dbReference type="EMBL" id="RWS25906.1"/>
    </source>
</evidence>
<dbReference type="InterPro" id="IPR008937">
    <property type="entry name" value="Ras-like_GEF"/>
</dbReference>
<dbReference type="PANTHER" id="PTHR23113:SF312">
    <property type="entry name" value="RAL GUANINE NUCLEOTIDE DISSOCIATION STIMULATOR-LIKE, ISOFORM E"/>
    <property type="match status" value="1"/>
</dbReference>
<dbReference type="OrthoDB" id="26687at2759"/>
<evidence type="ECO:0000313" key="6">
    <source>
        <dbReference type="Proteomes" id="UP000288716"/>
    </source>
</evidence>
<dbReference type="InterPro" id="IPR001895">
    <property type="entry name" value="RASGEF_cat_dom"/>
</dbReference>
<dbReference type="GO" id="GO:0007265">
    <property type="term" value="P:Ras protein signal transduction"/>
    <property type="evidence" value="ECO:0007669"/>
    <property type="project" value="TreeGrafter"/>
</dbReference>
<dbReference type="Gene3D" id="1.10.840.10">
    <property type="entry name" value="Ras guanine-nucleotide exchange factors catalytic domain"/>
    <property type="match status" value="1"/>
</dbReference>
<dbReference type="InterPro" id="IPR036964">
    <property type="entry name" value="RASGEF_cat_dom_sf"/>
</dbReference>
<dbReference type="InterPro" id="IPR023578">
    <property type="entry name" value="Ras_GEF_dom_sf"/>
</dbReference>
<gene>
    <name evidence="5" type="ORF">B4U80_00280</name>
</gene>
<dbReference type="GO" id="GO:0005886">
    <property type="term" value="C:plasma membrane"/>
    <property type="evidence" value="ECO:0007669"/>
    <property type="project" value="TreeGrafter"/>
</dbReference>
<feature type="domain" description="Ras-GEF" evidence="4">
    <location>
        <begin position="299"/>
        <end position="566"/>
    </location>
</feature>
<dbReference type="VEuPathDB" id="VectorBase:LDEU006134"/>
<feature type="region of interest" description="Disordered" evidence="3">
    <location>
        <begin position="59"/>
        <end position="88"/>
    </location>
</feature>
<dbReference type="STRING" id="299467.A0A443SEG4"/>
<sequence>MILSRSSPNSTVSSENGPKYVPNRRFWCEEVNEDSIYAVYLKKITYSCNTDLKASSVENVRSPKNGFHENDNRRRSMGKGKRDHSIDSGITRCDESANRRVKVKDNDGQCLQWETRQIRILKAATLEHIMEYILLLTGSKSDDSVVNHCPNGLLEEERNNVSHVMHVLFSTYRSYCSPHELFIILMNCSRRCCPKQFQFVLHYWLSNYPDDYTTTMKEASSEKVMLALQSMSITLTKPSSEVKEYKRLIDILLALPKIDDAVYRKALCIFQDLKASKVENVANNYLFAKGSSSCILELDSKFVAQQLTAIDLENFLSLQPYSMISGPRSNQKVKNSIKNFNLLSKHVIVTILKSYSPDSVASHWIDIAAQLRKMKNFNSLKAVIAGLTNESIYRLKNVVWSKISRGAMEMFVNLSTIVDDVNNQTTLRQTQLEIEGTAKASFHEDSFGTIPYLGTFLTDLTVIDTKQPNYIQSAKAEDKKLVNLEKCSKQFEIITQLQLLQKNLRAALTAFHQSQQINGFSKLPPHYCAPTVPRVARLFRNWFQDSNVSAITENDCYELSLSLEPKSKSK</sequence>
<protein>
    <submittedName>
        <fullName evidence="5">Ral guanine nucleotide dissociation stimulator-like protein 1-like protein</fullName>
    </submittedName>
</protein>
<keyword evidence="6" id="KW-1185">Reference proteome</keyword>
<dbReference type="EMBL" id="NCKV01003261">
    <property type="protein sequence ID" value="RWS25906.1"/>
    <property type="molecule type" value="Genomic_DNA"/>
</dbReference>
<dbReference type="AlphaFoldDB" id="A0A443SEG4"/>
<name>A0A443SEG4_9ACAR</name>
<dbReference type="Pfam" id="PF00617">
    <property type="entry name" value="RasGEF"/>
    <property type="match status" value="1"/>
</dbReference>
<dbReference type="PROSITE" id="PS50009">
    <property type="entry name" value="RASGEF_CAT"/>
    <property type="match status" value="1"/>
</dbReference>
<dbReference type="PANTHER" id="PTHR23113">
    <property type="entry name" value="GUANINE NUCLEOTIDE EXCHANGE FACTOR"/>
    <property type="match status" value="1"/>
</dbReference>
<evidence type="ECO:0000256" key="2">
    <source>
        <dbReference type="PROSITE-ProRule" id="PRU00168"/>
    </source>
</evidence>
<dbReference type="GO" id="GO:0005085">
    <property type="term" value="F:guanyl-nucleotide exchange factor activity"/>
    <property type="evidence" value="ECO:0007669"/>
    <property type="project" value="UniProtKB-KW"/>
</dbReference>
<dbReference type="SMART" id="SM00147">
    <property type="entry name" value="RasGEF"/>
    <property type="match status" value="1"/>
</dbReference>